<dbReference type="Proteomes" id="UP000276133">
    <property type="component" value="Unassembled WGS sequence"/>
</dbReference>
<organism evidence="1 2">
    <name type="scientific">Brachionus plicatilis</name>
    <name type="common">Marine rotifer</name>
    <name type="synonym">Brachionus muelleri</name>
    <dbReference type="NCBI Taxonomy" id="10195"/>
    <lineage>
        <taxon>Eukaryota</taxon>
        <taxon>Metazoa</taxon>
        <taxon>Spiralia</taxon>
        <taxon>Gnathifera</taxon>
        <taxon>Rotifera</taxon>
        <taxon>Eurotatoria</taxon>
        <taxon>Monogononta</taxon>
        <taxon>Pseudotrocha</taxon>
        <taxon>Ploima</taxon>
        <taxon>Brachionidae</taxon>
        <taxon>Brachionus</taxon>
    </lineage>
</organism>
<dbReference type="EMBL" id="REGN01000185">
    <property type="protein sequence ID" value="RNA43706.1"/>
    <property type="molecule type" value="Genomic_DNA"/>
</dbReference>
<keyword evidence="2" id="KW-1185">Reference proteome</keyword>
<comment type="caution">
    <text evidence="1">The sequence shown here is derived from an EMBL/GenBank/DDBJ whole genome shotgun (WGS) entry which is preliminary data.</text>
</comment>
<protein>
    <submittedName>
        <fullName evidence="1">Uncharacterized protein</fullName>
    </submittedName>
</protein>
<name>A0A3M7T6P4_BRAPC</name>
<evidence type="ECO:0000313" key="2">
    <source>
        <dbReference type="Proteomes" id="UP000276133"/>
    </source>
</evidence>
<accession>A0A3M7T6P4</accession>
<reference evidence="1 2" key="1">
    <citation type="journal article" date="2018" name="Sci. Rep.">
        <title>Genomic signatures of local adaptation to the degree of environmental predictability in rotifers.</title>
        <authorList>
            <person name="Franch-Gras L."/>
            <person name="Hahn C."/>
            <person name="Garcia-Roger E.M."/>
            <person name="Carmona M.J."/>
            <person name="Serra M."/>
            <person name="Gomez A."/>
        </authorList>
    </citation>
    <scope>NUCLEOTIDE SEQUENCE [LARGE SCALE GENOMIC DNA]</scope>
    <source>
        <strain evidence="1">HYR1</strain>
    </source>
</reference>
<evidence type="ECO:0000313" key="1">
    <source>
        <dbReference type="EMBL" id="RNA43706.1"/>
    </source>
</evidence>
<gene>
    <name evidence="1" type="ORF">BpHYR1_045969</name>
</gene>
<sequence>MNFSSSRYFYLIELEEGSLGGPFCRILVKHVPDYYFEPKRNFDSFINEHFIRSPNHIFL</sequence>
<dbReference type="AlphaFoldDB" id="A0A3M7T6P4"/>
<proteinExistence type="predicted"/>